<feature type="region of interest" description="Disordered" evidence="1">
    <location>
        <begin position="24"/>
        <end position="56"/>
    </location>
</feature>
<comment type="caution">
    <text evidence="2">The sequence shown here is derived from an EMBL/GenBank/DDBJ whole genome shotgun (WGS) entry which is preliminary data.</text>
</comment>
<dbReference type="Gene3D" id="2.160.20.10">
    <property type="entry name" value="Single-stranded right-handed beta-helix, Pectin lyase-like"/>
    <property type="match status" value="1"/>
</dbReference>
<sequence>MTTVGIVLAGLLVAWFVVGRDDGSDPAGAKPAAQQTPPAAGVDPGPPIRGLDLGTGNRRAPLPGMYDWSKAGFRSGAPLPGDSAIRGDAQCRVTPETLAGEFGVTPNDGKDDTDGIQKAVDRIKSACSPTGSYDKESLLQLPAGQLDISHEIHLDADYLIVRGSGSDPATGTRLVYRPDENTRYGKLTKDGSRWDQDKTDYQDGSGGWLWPGRGLFRVQSRAVHPDYAKAYASAPADRKDLFEGTVNVHWKAGLKLREKNGGGGFAARTGDTVVPLAADAKLDTLKPGTLVNVRAANTRMFYEQMNAVPAGGGDGQMENLHMRQQIFTVTAIDPANKTVTLDKPLEYDVPVDSGSDGSALIDNKKYDSKVSPLVDPVVGVGIEALAITQEEPKLDAADSVHNYGNMDPASAMNGIVFKWAADSWVKGVTTTMTGSHPIVTEEATHLSILDNSLNGAWNKGKGGNGYFRGSRVWDSVYAGNTSRNLRHFTFQWSASGNVVIGNSFDSDLNLHGGWERHNLFELNKVAVPAGHRPDSCRANCGDEGGSDPDNADWYPIWWAAGQKAVKWSGASGPDNVFFRNEMTKQTTKDGPYQPYYADRTRIYRFAWDGTGYRPLSQSGTPITDWAGNEQKDFTGGQGVDASGTFDGPSIFLKSVP</sequence>
<proteinExistence type="predicted"/>
<dbReference type="Proteomes" id="UP001500466">
    <property type="component" value="Unassembled WGS sequence"/>
</dbReference>
<evidence type="ECO:0000256" key="1">
    <source>
        <dbReference type="SAM" id="MobiDB-lite"/>
    </source>
</evidence>
<dbReference type="InterPro" id="IPR012334">
    <property type="entry name" value="Pectin_lyas_fold"/>
</dbReference>
<organism evidence="2 3">
    <name type="scientific">Yinghuangia aomiensis</name>
    <dbReference type="NCBI Taxonomy" id="676205"/>
    <lineage>
        <taxon>Bacteria</taxon>
        <taxon>Bacillati</taxon>
        <taxon>Actinomycetota</taxon>
        <taxon>Actinomycetes</taxon>
        <taxon>Kitasatosporales</taxon>
        <taxon>Streptomycetaceae</taxon>
        <taxon>Yinghuangia</taxon>
    </lineage>
</organism>
<evidence type="ECO:0000313" key="3">
    <source>
        <dbReference type="Proteomes" id="UP001500466"/>
    </source>
</evidence>
<gene>
    <name evidence="2" type="ORF">GCM10023205_58920</name>
</gene>
<accession>A0ABP9HYZ3</accession>
<name>A0ABP9HYZ3_9ACTN</name>
<protein>
    <submittedName>
        <fullName evidence="2">Uncharacterized protein</fullName>
    </submittedName>
</protein>
<feature type="compositionally biased region" description="Low complexity" evidence="1">
    <location>
        <begin position="26"/>
        <end position="41"/>
    </location>
</feature>
<dbReference type="RefSeq" id="WP_345678766.1">
    <property type="nucleotide sequence ID" value="NZ_BAABHS010000024.1"/>
</dbReference>
<keyword evidence="3" id="KW-1185">Reference proteome</keyword>
<evidence type="ECO:0000313" key="2">
    <source>
        <dbReference type="EMBL" id="GAA4981810.1"/>
    </source>
</evidence>
<dbReference type="InterPro" id="IPR011050">
    <property type="entry name" value="Pectin_lyase_fold/virulence"/>
</dbReference>
<reference evidence="3" key="1">
    <citation type="journal article" date="2019" name="Int. J. Syst. Evol. Microbiol.">
        <title>The Global Catalogue of Microorganisms (GCM) 10K type strain sequencing project: providing services to taxonomists for standard genome sequencing and annotation.</title>
        <authorList>
            <consortium name="The Broad Institute Genomics Platform"/>
            <consortium name="The Broad Institute Genome Sequencing Center for Infectious Disease"/>
            <person name="Wu L."/>
            <person name="Ma J."/>
        </authorList>
    </citation>
    <scope>NUCLEOTIDE SEQUENCE [LARGE SCALE GENOMIC DNA]</scope>
    <source>
        <strain evidence="3">JCM 17986</strain>
    </source>
</reference>
<dbReference type="SUPFAM" id="SSF51126">
    <property type="entry name" value="Pectin lyase-like"/>
    <property type="match status" value="1"/>
</dbReference>
<dbReference type="EMBL" id="BAABHS010000024">
    <property type="protein sequence ID" value="GAA4981810.1"/>
    <property type="molecule type" value="Genomic_DNA"/>
</dbReference>